<evidence type="ECO:0000313" key="11">
    <source>
        <dbReference type="Proteomes" id="UP000050430"/>
    </source>
</evidence>
<feature type="transmembrane region" description="Helical" evidence="8">
    <location>
        <begin position="335"/>
        <end position="354"/>
    </location>
</feature>
<dbReference type="InterPro" id="IPR038731">
    <property type="entry name" value="RgtA/B/C-like"/>
</dbReference>
<feature type="transmembrane region" description="Helical" evidence="8">
    <location>
        <begin position="21"/>
        <end position="42"/>
    </location>
</feature>
<feature type="domain" description="Glycosyltransferase RgtA/B/C/D-like" evidence="9">
    <location>
        <begin position="118"/>
        <end position="249"/>
    </location>
</feature>
<dbReference type="GO" id="GO:0005886">
    <property type="term" value="C:plasma membrane"/>
    <property type="evidence" value="ECO:0007669"/>
    <property type="project" value="UniProtKB-SubCell"/>
</dbReference>
<gene>
    <name evidence="10" type="ORF">ADM99_01335</name>
</gene>
<feature type="transmembrane region" description="Helical" evidence="8">
    <location>
        <begin position="210"/>
        <end position="228"/>
    </location>
</feature>
<dbReference type="RefSeq" id="WP_062423238.1">
    <property type="nucleotide sequence ID" value="NZ_BBYA01000014.1"/>
</dbReference>
<evidence type="ECO:0000256" key="7">
    <source>
        <dbReference type="ARBA" id="ARBA00023136"/>
    </source>
</evidence>
<dbReference type="STRING" id="229920.ADM99_01335"/>
<dbReference type="InterPro" id="IPR050297">
    <property type="entry name" value="LipidA_mod_glycosyltrf_83"/>
</dbReference>
<keyword evidence="7 8" id="KW-0472">Membrane</keyword>
<feature type="transmembrane region" description="Helical" evidence="8">
    <location>
        <begin position="366"/>
        <end position="382"/>
    </location>
</feature>
<keyword evidence="2" id="KW-1003">Cell membrane</keyword>
<proteinExistence type="predicted"/>
<dbReference type="Proteomes" id="UP000050430">
    <property type="component" value="Unassembled WGS sequence"/>
</dbReference>
<comment type="caution">
    <text evidence="10">The sequence shown here is derived from an EMBL/GenBank/DDBJ whole genome shotgun (WGS) entry which is preliminary data.</text>
</comment>
<comment type="subcellular location">
    <subcellularLocation>
        <location evidence="1">Cell membrane</location>
        <topology evidence="1">Multi-pass membrane protein</topology>
    </subcellularLocation>
</comment>
<organism evidence="10 11">
    <name type="scientific">Leptolinea tardivitalis</name>
    <dbReference type="NCBI Taxonomy" id="229920"/>
    <lineage>
        <taxon>Bacteria</taxon>
        <taxon>Bacillati</taxon>
        <taxon>Chloroflexota</taxon>
        <taxon>Anaerolineae</taxon>
        <taxon>Anaerolineales</taxon>
        <taxon>Anaerolineaceae</taxon>
        <taxon>Leptolinea</taxon>
    </lineage>
</organism>
<dbReference type="Pfam" id="PF13231">
    <property type="entry name" value="PMT_2"/>
    <property type="match status" value="1"/>
</dbReference>
<dbReference type="GO" id="GO:0016763">
    <property type="term" value="F:pentosyltransferase activity"/>
    <property type="evidence" value="ECO:0007669"/>
    <property type="project" value="TreeGrafter"/>
</dbReference>
<keyword evidence="5 8" id="KW-0812">Transmembrane</keyword>
<evidence type="ECO:0000256" key="2">
    <source>
        <dbReference type="ARBA" id="ARBA00022475"/>
    </source>
</evidence>
<accession>A0A0P6X4D2</accession>
<dbReference type="AlphaFoldDB" id="A0A0P6X4D2"/>
<evidence type="ECO:0000259" key="9">
    <source>
        <dbReference type="Pfam" id="PF13231"/>
    </source>
</evidence>
<keyword evidence="11" id="KW-1185">Reference proteome</keyword>
<evidence type="ECO:0000256" key="3">
    <source>
        <dbReference type="ARBA" id="ARBA00022676"/>
    </source>
</evidence>
<dbReference type="EMBL" id="LGCK01000002">
    <property type="protein sequence ID" value="KPL74747.1"/>
    <property type="molecule type" value="Genomic_DNA"/>
</dbReference>
<dbReference type="OrthoDB" id="7799186at2"/>
<name>A0A0P6X4D2_9CHLR</name>
<feature type="transmembrane region" description="Helical" evidence="8">
    <location>
        <begin position="308"/>
        <end position="328"/>
    </location>
</feature>
<dbReference type="GO" id="GO:0009103">
    <property type="term" value="P:lipopolysaccharide biosynthetic process"/>
    <property type="evidence" value="ECO:0007669"/>
    <property type="project" value="UniProtKB-ARBA"/>
</dbReference>
<feature type="transmembrane region" description="Helical" evidence="8">
    <location>
        <begin position="402"/>
        <end position="421"/>
    </location>
</feature>
<protein>
    <recommendedName>
        <fullName evidence="9">Glycosyltransferase RgtA/B/C/D-like domain-containing protein</fullName>
    </recommendedName>
</protein>
<evidence type="ECO:0000256" key="4">
    <source>
        <dbReference type="ARBA" id="ARBA00022679"/>
    </source>
</evidence>
<sequence>MRRLFSSICHYFYDHFSWKDGIVLIICVGVFFGTLVISDQIFDRMPHLEDEFAYVWQAQVAARGEIFRPSPACPRCFLVPFVIDHNGLRYGKYPLPWPVMLSFGINLHVRDYVNPFLAAWCIWLIYQLIQKILSSRSAIIGALLLASSPFFLILSSTLLSHTFSLFLVLVFFNSWLDIFPKNNDKLPFWMLVVISSFSLGLLMLSRPLTALGVIVPFLLSGFILLITGSHQQKRLLYVMAGIVMLFIPVYFLWQYVLTGDPLRNPYTFVWPYDTIGFGPGIGRQTGGYQPRMAILNARASLYVGMFDLFGWLSYSWVFLPLGLLVLIIHRNWRALMMSGTLFTLIAAYALYWIGSDLLGPRYYFEALPACVLLSAAAIDWLLGRLPHLNGGQFWKAISSWRFITISTIFVLLICCSLFFYLPQRLPRFHNLYGANRDRLQPFITNDRPGITPALVIVHITQSWTDYSSLTELSNPYFDTPFVFSLSKGAAMDAMAASMFPKRLIWHYYPDEPFILRSFQ</sequence>
<evidence type="ECO:0000256" key="6">
    <source>
        <dbReference type="ARBA" id="ARBA00022989"/>
    </source>
</evidence>
<feature type="transmembrane region" description="Helical" evidence="8">
    <location>
        <begin position="235"/>
        <end position="256"/>
    </location>
</feature>
<reference evidence="10 11" key="1">
    <citation type="submission" date="2015-07" db="EMBL/GenBank/DDBJ databases">
        <title>Genome sequence of Leptolinea tardivitalis DSM 16556.</title>
        <authorList>
            <person name="Hemp J."/>
            <person name="Ward L.M."/>
            <person name="Pace L.A."/>
            <person name="Fischer W.W."/>
        </authorList>
    </citation>
    <scope>NUCLEOTIDE SEQUENCE [LARGE SCALE GENOMIC DNA]</scope>
    <source>
        <strain evidence="10 11">YMTK-2</strain>
    </source>
</reference>
<evidence type="ECO:0000256" key="5">
    <source>
        <dbReference type="ARBA" id="ARBA00022692"/>
    </source>
</evidence>
<dbReference type="PANTHER" id="PTHR33908:SF11">
    <property type="entry name" value="MEMBRANE PROTEIN"/>
    <property type="match status" value="1"/>
</dbReference>
<keyword evidence="3" id="KW-0328">Glycosyltransferase</keyword>
<evidence type="ECO:0000256" key="1">
    <source>
        <dbReference type="ARBA" id="ARBA00004651"/>
    </source>
</evidence>
<keyword evidence="6 8" id="KW-1133">Transmembrane helix</keyword>
<feature type="transmembrane region" description="Helical" evidence="8">
    <location>
        <begin position="161"/>
        <end position="179"/>
    </location>
</feature>
<evidence type="ECO:0000313" key="10">
    <source>
        <dbReference type="EMBL" id="KPL74747.1"/>
    </source>
</evidence>
<feature type="transmembrane region" description="Helical" evidence="8">
    <location>
        <begin position="186"/>
        <end position="204"/>
    </location>
</feature>
<keyword evidence="4" id="KW-0808">Transferase</keyword>
<dbReference type="PANTHER" id="PTHR33908">
    <property type="entry name" value="MANNOSYLTRANSFERASE YKCB-RELATED"/>
    <property type="match status" value="1"/>
</dbReference>
<evidence type="ECO:0000256" key="8">
    <source>
        <dbReference type="SAM" id="Phobius"/>
    </source>
</evidence>